<dbReference type="EMBL" id="VSSQ01045997">
    <property type="protein sequence ID" value="MPM99943.1"/>
    <property type="molecule type" value="Genomic_DNA"/>
</dbReference>
<evidence type="ECO:0000313" key="1">
    <source>
        <dbReference type="EMBL" id="MPM99943.1"/>
    </source>
</evidence>
<gene>
    <name evidence="1" type="ORF">SDC9_147138</name>
</gene>
<accession>A0A645EGR1</accession>
<name>A0A645EGR1_9ZZZZ</name>
<comment type="caution">
    <text evidence="1">The sequence shown here is derived from an EMBL/GenBank/DDBJ whole genome shotgun (WGS) entry which is preliminary data.</text>
</comment>
<dbReference type="AlphaFoldDB" id="A0A645EGR1"/>
<reference evidence="1" key="1">
    <citation type="submission" date="2019-08" db="EMBL/GenBank/DDBJ databases">
        <authorList>
            <person name="Kucharzyk K."/>
            <person name="Murdoch R.W."/>
            <person name="Higgins S."/>
            <person name="Loffler F."/>
        </authorList>
    </citation>
    <scope>NUCLEOTIDE SEQUENCE</scope>
</reference>
<protein>
    <submittedName>
        <fullName evidence="1">Uncharacterized protein</fullName>
    </submittedName>
</protein>
<proteinExistence type="predicted"/>
<organism evidence="1">
    <name type="scientific">bioreactor metagenome</name>
    <dbReference type="NCBI Taxonomy" id="1076179"/>
    <lineage>
        <taxon>unclassified sequences</taxon>
        <taxon>metagenomes</taxon>
        <taxon>ecological metagenomes</taxon>
    </lineage>
</organism>
<sequence length="98" mass="10347">MQQIFINGVLGPNGPGGNLFQLRPGAVGGGDGLHRGDLLAVIGHRGTHGVEREKQNDQRHRAGGCQKRQGLKLLTLKFCADQAKSSCNLLPPAPLALC</sequence>